<organism evidence="1">
    <name type="scientific">marine sediment metagenome</name>
    <dbReference type="NCBI Taxonomy" id="412755"/>
    <lineage>
        <taxon>unclassified sequences</taxon>
        <taxon>metagenomes</taxon>
        <taxon>ecological metagenomes</taxon>
    </lineage>
</organism>
<protein>
    <submittedName>
        <fullName evidence="1">Uncharacterized protein</fullName>
    </submittedName>
</protein>
<gene>
    <name evidence="1" type="ORF">S01H1_76258</name>
</gene>
<accession>X0Z4T1</accession>
<reference evidence="1" key="1">
    <citation type="journal article" date="2014" name="Front. Microbiol.">
        <title>High frequency of phylogenetically diverse reductive dehalogenase-homologous genes in deep subseafloor sedimentary metagenomes.</title>
        <authorList>
            <person name="Kawai M."/>
            <person name="Futagami T."/>
            <person name="Toyoda A."/>
            <person name="Takaki Y."/>
            <person name="Nishi S."/>
            <person name="Hori S."/>
            <person name="Arai W."/>
            <person name="Tsubouchi T."/>
            <person name="Morono Y."/>
            <person name="Uchiyama I."/>
            <person name="Ito T."/>
            <person name="Fujiyama A."/>
            <person name="Inagaki F."/>
            <person name="Takami H."/>
        </authorList>
    </citation>
    <scope>NUCLEOTIDE SEQUENCE</scope>
    <source>
        <strain evidence="1">Expedition CK06-06</strain>
    </source>
</reference>
<comment type="caution">
    <text evidence="1">The sequence shown here is derived from an EMBL/GenBank/DDBJ whole genome shotgun (WGS) entry which is preliminary data.</text>
</comment>
<proteinExistence type="predicted"/>
<dbReference type="EMBL" id="BARS01051164">
    <property type="protein sequence ID" value="GAG53417.1"/>
    <property type="molecule type" value="Genomic_DNA"/>
</dbReference>
<evidence type="ECO:0000313" key="1">
    <source>
        <dbReference type="EMBL" id="GAG53417.1"/>
    </source>
</evidence>
<feature type="non-terminal residue" evidence="1">
    <location>
        <position position="50"/>
    </location>
</feature>
<name>X0Z4T1_9ZZZZ</name>
<sequence length="50" mass="5830">MRDKILQEIKAEREHQTELMHGGDTEEFDKTNSQNDWVAYITTYAGRASD</sequence>
<dbReference type="AlphaFoldDB" id="X0Z4T1"/>